<dbReference type="GO" id="GO:0003968">
    <property type="term" value="F:RNA-directed RNA polymerase activity"/>
    <property type="evidence" value="ECO:0007669"/>
    <property type="project" value="UniProtKB-KW"/>
</dbReference>
<evidence type="ECO:0000313" key="4">
    <source>
        <dbReference type="Proteomes" id="UP000717996"/>
    </source>
</evidence>
<dbReference type="GO" id="GO:0031380">
    <property type="term" value="C:nuclear RNA-directed RNA polymerase complex"/>
    <property type="evidence" value="ECO:0007669"/>
    <property type="project" value="TreeGrafter"/>
</dbReference>
<dbReference type="Pfam" id="PF05183">
    <property type="entry name" value="RdRP"/>
    <property type="match status" value="1"/>
</dbReference>
<reference evidence="3" key="1">
    <citation type="journal article" date="2020" name="Microb. Genom.">
        <title>Genetic diversity of clinical and environmental Mucorales isolates obtained from an investigation of mucormycosis cases among solid organ transplant recipients.</title>
        <authorList>
            <person name="Nguyen M.H."/>
            <person name="Kaul D."/>
            <person name="Muto C."/>
            <person name="Cheng S.J."/>
            <person name="Richter R.A."/>
            <person name="Bruno V.M."/>
            <person name="Liu G."/>
            <person name="Beyhan S."/>
            <person name="Sundermann A.J."/>
            <person name="Mounaud S."/>
            <person name="Pasculle A.W."/>
            <person name="Nierman W.C."/>
            <person name="Driscoll E."/>
            <person name="Cumbie R."/>
            <person name="Clancy C.J."/>
            <person name="Dupont C.L."/>
        </authorList>
    </citation>
    <scope>NUCLEOTIDE SEQUENCE</scope>
    <source>
        <strain evidence="3">GL16</strain>
    </source>
</reference>
<keyword evidence="1" id="KW-0548">Nucleotidyltransferase</keyword>
<proteinExistence type="inferred from homology"/>
<name>A0A9P6Y1N6_RHIOR</name>
<evidence type="ECO:0000259" key="2">
    <source>
        <dbReference type="Pfam" id="PF05183"/>
    </source>
</evidence>
<comment type="caution">
    <text evidence="3">The sequence shown here is derived from an EMBL/GenBank/DDBJ whole genome shotgun (WGS) entry which is preliminary data.</text>
</comment>
<dbReference type="InterPro" id="IPR057596">
    <property type="entry name" value="RDRP_core"/>
</dbReference>
<gene>
    <name evidence="3" type="ORF">G6F51_010369</name>
</gene>
<keyword evidence="1" id="KW-0808">Transferase</keyword>
<evidence type="ECO:0000256" key="1">
    <source>
        <dbReference type="RuleBase" id="RU363098"/>
    </source>
</evidence>
<keyword evidence="1" id="KW-0696">RNA-directed RNA polymerase</keyword>
<dbReference type="Proteomes" id="UP000717996">
    <property type="component" value="Unassembled WGS sequence"/>
</dbReference>
<keyword evidence="1" id="KW-0694">RNA-binding</keyword>
<organism evidence="3 4">
    <name type="scientific">Rhizopus oryzae</name>
    <name type="common">Mucormycosis agent</name>
    <name type="synonym">Rhizopus arrhizus var. delemar</name>
    <dbReference type="NCBI Taxonomy" id="64495"/>
    <lineage>
        <taxon>Eukaryota</taxon>
        <taxon>Fungi</taxon>
        <taxon>Fungi incertae sedis</taxon>
        <taxon>Mucoromycota</taxon>
        <taxon>Mucoromycotina</taxon>
        <taxon>Mucoromycetes</taxon>
        <taxon>Mucorales</taxon>
        <taxon>Mucorineae</taxon>
        <taxon>Rhizopodaceae</taxon>
        <taxon>Rhizopus</taxon>
    </lineage>
</organism>
<sequence>MEDIFPWDSSIRKRTNYKFLVIQDPYKQVSLQAYFYYFSRLAVINNIIPNNSGDIYDGTVIIELRQVPSYLERDKFIGNHYIEDKIVWVNFKIDSSEFVPRPFYTITKIQAKALSLGSFKSPNEFIEFWKVTSNVKFHIRYASRAVDIFFNHLDLEYRLTYRFKETEGDMIVERQDSSVFFTIQLRHPARISMFDNGKFSMTERGLEATGWERVTAVPLSTDLSPEPERTAPLTPDSKPGYLNLTQWTVLRLHFTPTSLLEFENNLANAAAYNLVPQNSNQLQSILRVISPNTLHAPTCYLDRVTLGLDFDTLYSLESAISYNFLNVYNLDRTFYQALKALECSAVREYLEMVVIRKTRLWDPLADLSDQQKRLGAIHKVPSRCFLVNKVIITPTSVFIEPRSLEVGNRVLRHFQDHIDRFLRVQFLDDGFNRVCAVRKPGDRMNEALYVRIRKLFDQGLQIGDRYYEFLAYSSSQLREHGCWFFASGKDLTAEMIRRWMGDFSREKVVSKYAARMGQCFSSSVAICSFHADEVETIPDMKHNGYIFSDGVGKMSLALAKKTRNQMNLGVDPSALQVRLGGSKGVLAVDPNLPKGVHVQLRPSQIKFDTDHLELEVVKIATYRNGYLNRQIIILMSALGVRDAYVLELVNTMLQNTEKILTDPLEALYALSPRSDDFGTSNMLVNAIQAGFLKSGDPYIQNILVLFRCSLLKELKKKAKVLVPKSACLIGVVDETGLLESNEVFVQVWDNSATGNINQVITDRVSIFRNPSLHPGDLRVLQAVDIPELHHLKNVVVFSSKGERDVPSMCSGGDLDGDEYTYEWAFIT</sequence>
<dbReference type="PANTHER" id="PTHR23079:SF55">
    <property type="entry name" value="RNA-DIRECTED RNA POLYMERASE"/>
    <property type="match status" value="1"/>
</dbReference>
<dbReference type="GO" id="GO:0003723">
    <property type="term" value="F:RNA binding"/>
    <property type="evidence" value="ECO:0007669"/>
    <property type="project" value="UniProtKB-KW"/>
</dbReference>
<comment type="similarity">
    <text evidence="1">Belongs to the RdRP family.</text>
</comment>
<accession>A0A9P6Y1N6</accession>
<dbReference type="PANTHER" id="PTHR23079">
    <property type="entry name" value="RNA-DEPENDENT RNA POLYMERASE"/>
    <property type="match status" value="1"/>
</dbReference>
<dbReference type="InterPro" id="IPR007855">
    <property type="entry name" value="RDRP"/>
</dbReference>
<dbReference type="GO" id="GO:0030422">
    <property type="term" value="P:siRNA processing"/>
    <property type="evidence" value="ECO:0007669"/>
    <property type="project" value="TreeGrafter"/>
</dbReference>
<comment type="catalytic activity">
    <reaction evidence="1">
        <text>RNA(n) + a ribonucleoside 5'-triphosphate = RNA(n+1) + diphosphate</text>
        <dbReference type="Rhea" id="RHEA:21248"/>
        <dbReference type="Rhea" id="RHEA-COMP:14527"/>
        <dbReference type="Rhea" id="RHEA-COMP:17342"/>
        <dbReference type="ChEBI" id="CHEBI:33019"/>
        <dbReference type="ChEBI" id="CHEBI:61557"/>
        <dbReference type="ChEBI" id="CHEBI:140395"/>
        <dbReference type="EC" id="2.7.7.48"/>
    </reaction>
</comment>
<dbReference type="EMBL" id="JAANIT010002123">
    <property type="protein sequence ID" value="KAG1537449.1"/>
    <property type="molecule type" value="Genomic_DNA"/>
</dbReference>
<dbReference type="AlphaFoldDB" id="A0A9P6Y1N6"/>
<dbReference type="EC" id="2.7.7.48" evidence="1"/>
<evidence type="ECO:0000313" key="3">
    <source>
        <dbReference type="EMBL" id="KAG1537449.1"/>
    </source>
</evidence>
<protein>
    <recommendedName>
        <fullName evidence="1">RNA-dependent RNA polymerase</fullName>
        <ecNumber evidence="1">2.7.7.48</ecNumber>
    </recommendedName>
</protein>
<feature type="domain" description="RDRP core" evidence="2">
    <location>
        <begin position="392"/>
        <end position="820"/>
    </location>
</feature>